<name>N1WKI0_9LEPT</name>
<protein>
    <recommendedName>
        <fullName evidence="2">DUF8201 domain-containing protein</fullName>
    </recommendedName>
</protein>
<keyword evidence="1" id="KW-1133">Transmembrane helix</keyword>
<reference evidence="3" key="1">
    <citation type="submission" date="2013-03" db="EMBL/GenBank/DDBJ databases">
        <authorList>
            <person name="Harkins D.M."/>
            <person name="Durkin A.S."/>
            <person name="Brinkac L.M."/>
            <person name="Haft D.H."/>
            <person name="Selengut J.D."/>
            <person name="Sanka R."/>
            <person name="DePew J."/>
            <person name="Purushe J."/>
            <person name="Hartskeerl R.A."/>
            <person name="Ahmed A."/>
            <person name="van der Linden H."/>
            <person name="Goris M.G.A."/>
            <person name="Vinetz J.M."/>
            <person name="Sutton G.G."/>
            <person name="Nierman W.C."/>
            <person name="Fouts D.E."/>
        </authorList>
    </citation>
    <scope>NUCLEOTIDE SEQUENCE [LARGE SCALE GENOMIC DNA]</scope>
    <source>
        <strain evidence="3">ICFT</strain>
    </source>
</reference>
<organism evidence="3 4">
    <name type="scientific">Leptospira weilii serovar Ranarum str. ICFT</name>
    <dbReference type="NCBI Taxonomy" id="1218598"/>
    <lineage>
        <taxon>Bacteria</taxon>
        <taxon>Pseudomonadati</taxon>
        <taxon>Spirochaetota</taxon>
        <taxon>Spirochaetia</taxon>
        <taxon>Leptospirales</taxon>
        <taxon>Leptospiraceae</taxon>
        <taxon>Leptospira</taxon>
    </lineage>
</organism>
<evidence type="ECO:0000313" key="3">
    <source>
        <dbReference type="EMBL" id="EMY77862.1"/>
    </source>
</evidence>
<keyword evidence="1" id="KW-0472">Membrane</keyword>
<accession>N1WKI0</accession>
<dbReference type="NCBIfam" id="NF047510">
    <property type="entry name" value="LIC_10190_fam"/>
    <property type="match status" value="1"/>
</dbReference>
<dbReference type="AlphaFoldDB" id="N1WKI0"/>
<gene>
    <name evidence="3" type="ORF">LEP1GSC060_2756</name>
</gene>
<feature type="transmembrane region" description="Helical" evidence="1">
    <location>
        <begin position="45"/>
        <end position="74"/>
    </location>
</feature>
<feature type="transmembrane region" description="Helical" evidence="1">
    <location>
        <begin position="166"/>
        <end position="182"/>
    </location>
</feature>
<keyword evidence="4" id="KW-1185">Reference proteome</keyword>
<comment type="caution">
    <text evidence="3">The sequence shown here is derived from an EMBL/GenBank/DDBJ whole genome shotgun (WGS) entry which is preliminary data.</text>
</comment>
<dbReference type="STRING" id="1218598.LEP1GSC060_2756"/>
<keyword evidence="1" id="KW-0812">Transmembrane</keyword>
<evidence type="ECO:0000259" key="2">
    <source>
        <dbReference type="Pfam" id="PF26626"/>
    </source>
</evidence>
<feature type="domain" description="DUF8201" evidence="2">
    <location>
        <begin position="1"/>
        <end position="237"/>
    </location>
</feature>
<dbReference type="InterPro" id="IPR058514">
    <property type="entry name" value="DUF8201"/>
</dbReference>
<sequence>MLAILISTVLSLYVFISFGSATERVLKVKFQFTDKVFIGLSVANTFASFVSLFFPISIWILLVFLIFCSILLYFVKENFKILTFKFIHKSLVLVIAAPFIVYALIFSLNPPFPYDSGLYHIQSIKWIEEYAVVPGLANIHGRFGFNPNVFTIFALTSLRDIFNQEIFSVNFTIYSILVLHYISRIHTIAKREGFTNSFLINTIAFALILDQIVNISSPTLDLISIVFPLYVLTNLPKSEDDGSDLSLKDYFHRSFCPYIRSASNWQRYRFFYRFSF</sequence>
<dbReference type="EMBL" id="AOHC02000029">
    <property type="protein sequence ID" value="EMY77862.1"/>
    <property type="molecule type" value="Genomic_DNA"/>
</dbReference>
<feature type="transmembrane region" description="Helical" evidence="1">
    <location>
        <begin position="86"/>
        <end position="108"/>
    </location>
</feature>
<proteinExistence type="predicted"/>
<dbReference type="InterPro" id="IPR058065">
    <property type="entry name" value="LIC_10190-like"/>
</dbReference>
<evidence type="ECO:0000256" key="1">
    <source>
        <dbReference type="SAM" id="Phobius"/>
    </source>
</evidence>
<dbReference type="Proteomes" id="UP000012313">
    <property type="component" value="Unassembled WGS sequence"/>
</dbReference>
<dbReference type="Pfam" id="PF26626">
    <property type="entry name" value="DUF8201"/>
    <property type="match status" value="1"/>
</dbReference>
<evidence type="ECO:0000313" key="4">
    <source>
        <dbReference type="Proteomes" id="UP000012313"/>
    </source>
</evidence>